<dbReference type="WormBase" id="SRAE_1000308000">
    <property type="protein sequence ID" value="SRP01201"/>
    <property type="gene ID" value="WBGene00259697"/>
</dbReference>
<dbReference type="GeneID" id="36377192"/>
<sequence length="286" mass="31941">MFIILPFVVLLSTLPLIEGTCRSFDNYYILGELVTTPPVEQDCDPADICTYVSLDIPAFAVGSFAGCSGDVHMRLIVGILSKRKDLHDGVQRFLQKHNMSLTYPKFSRLASYGDQLHRFKTFSGEGKIFLHFSNQGKKYSEPAINFKPPASGEKPAKCGTDTGKRDCFEGYCAMVEIGSVSKDGKSQVSKKIQDCPTRVYDELYLISESLPENDFNQALLDDLKKVGTICAQRTTHTELFKGGASSFYWHVDCFVPPDSPTPIQPAAFIFHTPHNYFSFPIYKDGK</sequence>
<dbReference type="EMBL" id="LN609528">
    <property type="protein sequence ID" value="CEF64827.1"/>
    <property type="molecule type" value="Genomic_DNA"/>
</dbReference>
<protein>
    <submittedName>
        <fullName evidence="2 4">Uncharacterized protein</fullName>
    </submittedName>
</protein>
<proteinExistence type="predicted"/>
<dbReference type="eggNOG" id="KOG2501">
    <property type="taxonomic scope" value="Eukaryota"/>
</dbReference>
<gene>
    <name evidence="2 4 5" type="ORF">SRAE_1000308000</name>
</gene>
<accession>A0A090L531</accession>
<keyword evidence="1" id="KW-0732">Signal</keyword>
<evidence type="ECO:0000256" key="1">
    <source>
        <dbReference type="SAM" id="SignalP"/>
    </source>
</evidence>
<name>A0A090L531_STRRB</name>
<dbReference type="WBParaSite" id="SRAE_1000308000.1">
    <property type="protein sequence ID" value="SRAE_1000308000.1"/>
    <property type="gene ID" value="WBGene00259697"/>
</dbReference>
<dbReference type="RefSeq" id="XP_024504028.1">
    <property type="nucleotide sequence ID" value="XM_024650230.1"/>
</dbReference>
<reference evidence="4" key="2">
    <citation type="submission" date="2020-12" db="UniProtKB">
        <authorList>
            <consortium name="WormBaseParasite"/>
        </authorList>
    </citation>
    <scope>IDENTIFICATION</scope>
</reference>
<keyword evidence="3" id="KW-1185">Reference proteome</keyword>
<evidence type="ECO:0000313" key="5">
    <source>
        <dbReference type="WormBase" id="SRAE_1000308000"/>
    </source>
</evidence>
<reference evidence="2 3" key="1">
    <citation type="submission" date="2014-09" db="EMBL/GenBank/DDBJ databases">
        <authorList>
            <person name="Martin A.A."/>
        </authorList>
    </citation>
    <scope>NUCLEOTIDE SEQUENCE</scope>
    <source>
        <strain evidence="3">ED321</strain>
        <strain evidence="2">ED321 Heterogonic</strain>
    </source>
</reference>
<evidence type="ECO:0000313" key="4">
    <source>
        <dbReference type="WBParaSite" id="SRAE_1000308000.1"/>
    </source>
</evidence>
<dbReference type="Proteomes" id="UP000035682">
    <property type="component" value="Unplaced"/>
</dbReference>
<feature type="chain" id="PRO_5015030483" evidence="1">
    <location>
        <begin position="20"/>
        <end position="286"/>
    </location>
</feature>
<organism evidence="2">
    <name type="scientific">Strongyloides ratti</name>
    <name type="common">Parasitic roundworm</name>
    <dbReference type="NCBI Taxonomy" id="34506"/>
    <lineage>
        <taxon>Eukaryota</taxon>
        <taxon>Metazoa</taxon>
        <taxon>Ecdysozoa</taxon>
        <taxon>Nematoda</taxon>
        <taxon>Chromadorea</taxon>
        <taxon>Rhabditida</taxon>
        <taxon>Tylenchina</taxon>
        <taxon>Panagrolaimomorpha</taxon>
        <taxon>Strongyloidoidea</taxon>
        <taxon>Strongyloididae</taxon>
        <taxon>Strongyloides</taxon>
    </lineage>
</organism>
<evidence type="ECO:0000313" key="3">
    <source>
        <dbReference type="Proteomes" id="UP000035682"/>
    </source>
</evidence>
<dbReference type="AlphaFoldDB" id="A0A090L531"/>
<dbReference type="CTD" id="36377192"/>
<evidence type="ECO:0000313" key="2">
    <source>
        <dbReference type="EMBL" id="CEF64827.1"/>
    </source>
</evidence>
<feature type="signal peptide" evidence="1">
    <location>
        <begin position="1"/>
        <end position="19"/>
    </location>
</feature>